<dbReference type="PROSITE" id="PS50004">
    <property type="entry name" value="C2"/>
    <property type="match status" value="1"/>
</dbReference>
<evidence type="ECO:0000256" key="2">
    <source>
        <dbReference type="ARBA" id="ARBA00022753"/>
    </source>
</evidence>
<dbReference type="GO" id="GO:0045055">
    <property type="term" value="P:regulated exocytosis"/>
    <property type="evidence" value="ECO:0007669"/>
    <property type="project" value="TreeGrafter"/>
</dbReference>
<dbReference type="InterPro" id="IPR037789">
    <property type="entry name" value="FIP_classI"/>
</dbReference>
<dbReference type="AlphaFoldDB" id="A0A6P5LF72"/>
<dbReference type="GeneID" id="110216677"/>
<dbReference type="RefSeq" id="XP_020854191.1">
    <property type="nucleotide sequence ID" value="XM_020998532.1"/>
</dbReference>
<accession>A0A6P5LF72</accession>
<evidence type="ECO:0000256" key="3">
    <source>
        <dbReference type="SAM" id="MobiDB-lite"/>
    </source>
</evidence>
<evidence type="ECO:0000256" key="1">
    <source>
        <dbReference type="ARBA" id="ARBA00004172"/>
    </source>
</evidence>
<dbReference type="GO" id="GO:0055037">
    <property type="term" value="C:recycling endosome"/>
    <property type="evidence" value="ECO:0007669"/>
    <property type="project" value="UniProtKB-SubCell"/>
</dbReference>
<evidence type="ECO:0000313" key="6">
    <source>
        <dbReference type="RefSeq" id="XP_020854191.1"/>
    </source>
</evidence>
<dbReference type="SMART" id="SM00239">
    <property type="entry name" value="C2"/>
    <property type="match status" value="1"/>
</dbReference>
<feature type="region of interest" description="Disordered" evidence="3">
    <location>
        <begin position="351"/>
        <end position="370"/>
    </location>
</feature>
<dbReference type="SUPFAM" id="SSF49562">
    <property type="entry name" value="C2 domain (Calcium/lipid-binding domain, CaLB)"/>
    <property type="match status" value="1"/>
</dbReference>
<dbReference type="Proteomes" id="UP000515140">
    <property type="component" value="Unplaced"/>
</dbReference>
<dbReference type="InterPro" id="IPR000008">
    <property type="entry name" value="C2_dom"/>
</dbReference>
<keyword evidence="5" id="KW-1185">Reference proteome</keyword>
<dbReference type="Pfam" id="PF00168">
    <property type="entry name" value="C2"/>
    <property type="match status" value="1"/>
</dbReference>
<dbReference type="InParanoid" id="A0A6P5LF72"/>
<gene>
    <name evidence="6" type="primary">LOC110216677</name>
</gene>
<feature type="domain" description="C2" evidence="4">
    <location>
        <begin position="5"/>
        <end position="128"/>
    </location>
</feature>
<dbReference type="PANTHER" id="PTHR15746:SF23">
    <property type="entry name" value="RAB11 INTERACTING PROTEIN, ISOFORM A"/>
    <property type="match status" value="1"/>
</dbReference>
<reference evidence="6" key="1">
    <citation type="submission" date="2025-08" db="UniProtKB">
        <authorList>
            <consortium name="RefSeq"/>
        </authorList>
    </citation>
    <scope>IDENTIFICATION</scope>
    <source>
        <tissue evidence="6">Spleen</tissue>
    </source>
</reference>
<evidence type="ECO:0000259" key="4">
    <source>
        <dbReference type="PROSITE" id="PS50004"/>
    </source>
</evidence>
<proteinExistence type="predicted"/>
<sequence>MEQQKERAPHEGRTVKEKEWYPTHVQLTILRAQNLLAKGRCGFSNAYVIIRLQKEKYMTSVVRHNLSPEWKEDCILRLPGKLDILEDPNLILTVKHHSQWFADQFLGQISISVKQLFQDKTKRNNEWFILQSKSRKTNKYLGRLQLSIQFMEISGQDREPVFPRDSGSWASFGKLHSRLMNKRSKIYKANPFPTPSIGDYSYVSESEKASITAPSSSGYTFPARASPVMLALETDVNTQDSTQGLGFKLHSCQEIFQDLNQCTDGISSIPKHSSSYPTMSPSLLRLPHQEAPDLASKALTPFSKKKSSLPKERDCEDFWEMFSENLDCTSQNSLHTNKTYCSSAPSFSPVHQVPKEPASKKQQSSSKGFHSCYGSCLRCFGLFPDA</sequence>
<evidence type="ECO:0000313" key="5">
    <source>
        <dbReference type="Proteomes" id="UP000515140"/>
    </source>
</evidence>
<dbReference type="Gene3D" id="2.60.40.150">
    <property type="entry name" value="C2 domain"/>
    <property type="match status" value="1"/>
</dbReference>
<dbReference type="KEGG" id="pcw:110216677"/>
<dbReference type="GO" id="GO:0031267">
    <property type="term" value="F:small GTPase binding"/>
    <property type="evidence" value="ECO:0007669"/>
    <property type="project" value="InterPro"/>
</dbReference>
<name>A0A6P5LF72_PHACI</name>
<organism evidence="5 6">
    <name type="scientific">Phascolarctos cinereus</name>
    <name type="common">Koala</name>
    <dbReference type="NCBI Taxonomy" id="38626"/>
    <lineage>
        <taxon>Eukaryota</taxon>
        <taxon>Metazoa</taxon>
        <taxon>Chordata</taxon>
        <taxon>Craniata</taxon>
        <taxon>Vertebrata</taxon>
        <taxon>Euteleostomi</taxon>
        <taxon>Mammalia</taxon>
        <taxon>Metatheria</taxon>
        <taxon>Diprotodontia</taxon>
        <taxon>Phascolarctidae</taxon>
        <taxon>Phascolarctos</taxon>
    </lineage>
</organism>
<comment type="subcellular location">
    <subcellularLocation>
        <location evidence="1">Recycling endosome</location>
    </subcellularLocation>
</comment>
<protein>
    <submittedName>
        <fullName evidence="6">Rab11 family-interacting protein 2-like isoform X1</fullName>
    </submittedName>
</protein>
<dbReference type="PANTHER" id="PTHR15746">
    <property type="entry name" value="RAB11-RELATED"/>
    <property type="match status" value="1"/>
</dbReference>
<dbReference type="InterPro" id="IPR035892">
    <property type="entry name" value="C2_domain_sf"/>
</dbReference>
<keyword evidence="2" id="KW-0967">Endosome</keyword>